<comment type="subcellular location">
    <subcellularLocation>
        <location evidence="1">Cell membrane</location>
        <topology evidence="1">Multi-pass membrane protein</topology>
    </subcellularLocation>
</comment>
<dbReference type="AlphaFoldDB" id="A0A166RZM9"/>
<dbReference type="Pfam" id="PF03601">
    <property type="entry name" value="Cons_hypoth698"/>
    <property type="match status" value="1"/>
</dbReference>
<feature type="transmembrane region" description="Helical" evidence="7">
    <location>
        <begin position="64"/>
        <end position="82"/>
    </location>
</feature>
<feature type="transmembrane region" description="Helical" evidence="7">
    <location>
        <begin position="7"/>
        <end position="24"/>
    </location>
</feature>
<gene>
    <name evidence="8" type="ORF">WY13_00658</name>
</gene>
<feature type="transmembrane region" description="Helical" evidence="7">
    <location>
        <begin position="280"/>
        <end position="299"/>
    </location>
</feature>
<feature type="transmembrane region" description="Helical" evidence="7">
    <location>
        <begin position="88"/>
        <end position="107"/>
    </location>
</feature>
<comment type="caution">
    <text evidence="8">The sequence shown here is derived from an EMBL/GenBank/DDBJ whole genome shotgun (WGS) entry which is preliminary data.</text>
</comment>
<dbReference type="PATRIC" id="fig|1538.10.peg.1154"/>
<dbReference type="EMBL" id="LITT01000006">
    <property type="protein sequence ID" value="OAA91401.1"/>
    <property type="molecule type" value="Genomic_DNA"/>
</dbReference>
<evidence type="ECO:0000313" key="9">
    <source>
        <dbReference type="Proteomes" id="UP000077407"/>
    </source>
</evidence>
<evidence type="ECO:0000313" key="8">
    <source>
        <dbReference type="EMBL" id="OAA91401.1"/>
    </source>
</evidence>
<name>A0A166RZM9_9CLOT</name>
<accession>A0A166RZM9</accession>
<dbReference type="RefSeq" id="WP_063554265.1">
    <property type="nucleotide sequence ID" value="NZ_LITT01000006.1"/>
</dbReference>
<feature type="transmembrane region" description="Helical" evidence="7">
    <location>
        <begin position="119"/>
        <end position="140"/>
    </location>
</feature>
<comment type="similarity">
    <text evidence="2">Belongs to the UPF0324 family.</text>
</comment>
<protein>
    <recommendedName>
        <fullName evidence="10">Sulfate exporter family transporter</fullName>
    </recommendedName>
</protein>
<evidence type="ECO:0008006" key="10">
    <source>
        <dbReference type="Google" id="ProtNLM"/>
    </source>
</evidence>
<evidence type="ECO:0000256" key="2">
    <source>
        <dbReference type="ARBA" id="ARBA00007977"/>
    </source>
</evidence>
<organism evidence="8 9">
    <name type="scientific">Clostridium ljungdahlii</name>
    <dbReference type="NCBI Taxonomy" id="1538"/>
    <lineage>
        <taxon>Bacteria</taxon>
        <taxon>Bacillati</taxon>
        <taxon>Bacillota</taxon>
        <taxon>Clostridia</taxon>
        <taxon>Eubacteriales</taxon>
        <taxon>Clostridiaceae</taxon>
        <taxon>Clostridium</taxon>
    </lineage>
</organism>
<proteinExistence type="inferred from homology"/>
<dbReference type="PANTHER" id="PTHR30106">
    <property type="entry name" value="INNER MEMBRANE PROTEIN YEIH-RELATED"/>
    <property type="match status" value="1"/>
</dbReference>
<sequence length="331" mass="35304">MKTITNKVSGIILALIIAIPAWLLGNAFPIIGSPVLGILFGMVLAFWKRPSYFNEGITYTAKKLLQYSIILMGFGMNLFNVFKVGKQTILLMTFTLTAAFITAYIVGKLLKINGKTATLIGVGSSICGGSAIAATAPVINANEQEVAHSISTIFLFNAIAAFLFPFLGHLFGMSNQCFGLWAGTAVNDTSSVVAAGYSYSNAAGNLAVIVKLTRTLAIVPITLVLAIYTSKKEAKNKEGSYSLSKIFPWFVLGFVAASVISTFIPLPAVFTTFLSQAGKFIIVMAMVSVGLNTNIVKLVKNGLSPILLGFTCWIVLALTSLGVQHFIMGIF</sequence>
<feature type="transmembrane region" description="Helical" evidence="7">
    <location>
        <begin position="146"/>
        <end position="166"/>
    </location>
</feature>
<dbReference type="GO" id="GO:0005886">
    <property type="term" value="C:plasma membrane"/>
    <property type="evidence" value="ECO:0007669"/>
    <property type="project" value="UniProtKB-SubCell"/>
</dbReference>
<keyword evidence="6 7" id="KW-0472">Membrane</keyword>
<feature type="transmembrane region" description="Helical" evidence="7">
    <location>
        <begin position="306"/>
        <end position="327"/>
    </location>
</feature>
<keyword evidence="5 7" id="KW-1133">Transmembrane helix</keyword>
<reference evidence="8 9" key="1">
    <citation type="journal article" date="2015" name="Biotechnol. Bioeng.">
        <title>Genome sequence and phenotypic characterization of Caulobacter segnis.</title>
        <authorList>
            <person name="Patel S."/>
            <person name="Fletcher B."/>
            <person name="Scott D.C."/>
            <person name="Ely B."/>
        </authorList>
    </citation>
    <scope>NUCLEOTIDE SEQUENCE [LARGE SCALE GENOMIC DNA]</scope>
    <source>
        <strain evidence="8 9">ERI-2</strain>
    </source>
</reference>
<dbReference type="Proteomes" id="UP000077407">
    <property type="component" value="Unassembled WGS sequence"/>
</dbReference>
<evidence type="ECO:0000256" key="7">
    <source>
        <dbReference type="SAM" id="Phobius"/>
    </source>
</evidence>
<keyword evidence="4 7" id="KW-0812">Transmembrane</keyword>
<feature type="transmembrane region" description="Helical" evidence="7">
    <location>
        <begin position="206"/>
        <end position="228"/>
    </location>
</feature>
<evidence type="ECO:0000256" key="5">
    <source>
        <dbReference type="ARBA" id="ARBA00022989"/>
    </source>
</evidence>
<evidence type="ECO:0000256" key="4">
    <source>
        <dbReference type="ARBA" id="ARBA00022692"/>
    </source>
</evidence>
<feature type="transmembrane region" description="Helical" evidence="7">
    <location>
        <begin position="249"/>
        <end position="274"/>
    </location>
</feature>
<keyword evidence="3" id="KW-1003">Cell membrane</keyword>
<evidence type="ECO:0000256" key="1">
    <source>
        <dbReference type="ARBA" id="ARBA00004651"/>
    </source>
</evidence>
<dbReference type="OrthoDB" id="9811391at2"/>
<dbReference type="InterPro" id="IPR018383">
    <property type="entry name" value="UPF0324_pro"/>
</dbReference>
<dbReference type="PANTHER" id="PTHR30106:SF1">
    <property type="entry name" value="UPF0324 MEMBRANE PROTEIN FN0533"/>
    <property type="match status" value="1"/>
</dbReference>
<evidence type="ECO:0000256" key="6">
    <source>
        <dbReference type="ARBA" id="ARBA00023136"/>
    </source>
</evidence>
<evidence type="ECO:0000256" key="3">
    <source>
        <dbReference type="ARBA" id="ARBA00022475"/>
    </source>
</evidence>